<evidence type="ECO:0000256" key="4">
    <source>
        <dbReference type="RuleBase" id="RU365031"/>
    </source>
</evidence>
<gene>
    <name evidence="5" type="ORF">ABID49_000042</name>
</gene>
<proteinExistence type="inferred from homology"/>
<dbReference type="GO" id="GO:0046353">
    <property type="term" value="F:aminoglycoside 3-N-acetyltransferase activity"/>
    <property type="evidence" value="ECO:0007669"/>
    <property type="project" value="UniProtKB-EC"/>
</dbReference>
<dbReference type="Proteomes" id="UP001549099">
    <property type="component" value="Unassembled WGS sequence"/>
</dbReference>
<dbReference type="EC" id="2.3.1.-" evidence="4"/>
<keyword evidence="3 4" id="KW-0012">Acyltransferase</keyword>
<dbReference type="SUPFAM" id="SSF110710">
    <property type="entry name" value="TTHA0583/YokD-like"/>
    <property type="match status" value="1"/>
</dbReference>
<evidence type="ECO:0000256" key="2">
    <source>
        <dbReference type="ARBA" id="ARBA00022679"/>
    </source>
</evidence>
<dbReference type="InterPro" id="IPR028345">
    <property type="entry name" value="Antibiotic_NAT-like"/>
</dbReference>
<protein>
    <recommendedName>
        <fullName evidence="4">Aminoglycoside N(3)-acetyltransferase</fullName>
        <ecNumber evidence="4">2.3.1.-</ecNumber>
    </recommendedName>
</protein>
<dbReference type="RefSeq" id="WP_354194124.1">
    <property type="nucleotide sequence ID" value="NZ_JBEPLW010000001.1"/>
</dbReference>
<organism evidence="5 6">
    <name type="scientific">Bhargavaea ullalensis</name>
    <dbReference type="NCBI Taxonomy" id="1265685"/>
    <lineage>
        <taxon>Bacteria</taxon>
        <taxon>Bacillati</taxon>
        <taxon>Bacillota</taxon>
        <taxon>Bacilli</taxon>
        <taxon>Bacillales</taxon>
        <taxon>Caryophanaceae</taxon>
        <taxon>Bhargavaea</taxon>
    </lineage>
</organism>
<sequence>MHEFDVMLGTSELITKETLMRDLSDAGIKPGDRIIVHTSMKAIGWVSGGAQAVTEALLETVTEKGTVVMPAQSADNSDPANWQMPPVPEDWHEPIRRSLPAYDPHLTHLRGMGKVAECLHRHPATVRSPHPAHSFIAHGRDAGEWMQDHPLDDSFGEGSPLGKMYGNGLKIILLGAGYDSCTALHLAEYRAPGLETYRDGAAMTVDGERRWVEYDMAKLDSDDFPVLARAFEREHPEEVAHCKIGQAKTTVVAMDPLVDFGMEWIGRLRVKKHASNNEDNNCR</sequence>
<reference evidence="5 6" key="1">
    <citation type="submission" date="2024-06" db="EMBL/GenBank/DDBJ databases">
        <title>Genomic Encyclopedia of Type Strains, Phase IV (KMG-IV): sequencing the most valuable type-strain genomes for metagenomic binning, comparative biology and taxonomic classification.</title>
        <authorList>
            <person name="Goeker M."/>
        </authorList>
    </citation>
    <scope>NUCLEOTIDE SEQUENCE [LARGE SCALE GENOMIC DNA]</scope>
    <source>
        <strain evidence="5 6">DSM 26128</strain>
    </source>
</reference>
<dbReference type="EMBL" id="JBEPLW010000001">
    <property type="protein sequence ID" value="MET3574166.1"/>
    <property type="molecule type" value="Genomic_DNA"/>
</dbReference>
<dbReference type="PANTHER" id="PTHR11104:SF0">
    <property type="entry name" value="SPBETA PROPHAGE-DERIVED AMINOGLYCOSIDE N(3')-ACETYLTRANSFERASE-LIKE PROTEIN YOKD"/>
    <property type="match status" value="1"/>
</dbReference>
<comment type="caution">
    <text evidence="5">The sequence shown here is derived from an EMBL/GenBank/DDBJ whole genome shotgun (WGS) entry which is preliminary data.</text>
</comment>
<comment type="catalytic activity">
    <reaction evidence="4">
        <text>a 2-deoxystreptamine antibiotic + acetyl-CoA = an N(3)-acetyl-2-deoxystreptamine antibiotic + CoA + H(+)</text>
        <dbReference type="Rhea" id="RHEA:12665"/>
        <dbReference type="ChEBI" id="CHEBI:15378"/>
        <dbReference type="ChEBI" id="CHEBI:57287"/>
        <dbReference type="ChEBI" id="CHEBI:57288"/>
        <dbReference type="ChEBI" id="CHEBI:57921"/>
        <dbReference type="ChEBI" id="CHEBI:77452"/>
        <dbReference type="EC" id="2.3.1.81"/>
    </reaction>
</comment>
<name>A0ABV2G7A0_9BACL</name>
<keyword evidence="2 4" id="KW-0808">Transferase</keyword>
<evidence type="ECO:0000313" key="6">
    <source>
        <dbReference type="Proteomes" id="UP001549099"/>
    </source>
</evidence>
<keyword evidence="4" id="KW-0046">Antibiotic resistance</keyword>
<evidence type="ECO:0000313" key="5">
    <source>
        <dbReference type="EMBL" id="MET3574166.1"/>
    </source>
</evidence>
<dbReference type="InterPro" id="IPR003679">
    <property type="entry name" value="Amioglycoside_AcTrfase"/>
</dbReference>
<evidence type="ECO:0000256" key="1">
    <source>
        <dbReference type="ARBA" id="ARBA00006383"/>
    </source>
</evidence>
<dbReference type="PANTHER" id="PTHR11104">
    <property type="entry name" value="AMINOGLYCOSIDE N3-ACETYLTRANSFERASE"/>
    <property type="match status" value="1"/>
</dbReference>
<evidence type="ECO:0000256" key="3">
    <source>
        <dbReference type="ARBA" id="ARBA00023315"/>
    </source>
</evidence>
<dbReference type="Pfam" id="PF02522">
    <property type="entry name" value="Antibiotic_NAT"/>
    <property type="match status" value="1"/>
</dbReference>
<accession>A0ABV2G7A0</accession>
<comment type="similarity">
    <text evidence="1 4">Belongs to the antibiotic N-acetyltransferase family.</text>
</comment>
<keyword evidence="6" id="KW-1185">Reference proteome</keyword>